<dbReference type="GO" id="GO:0000981">
    <property type="term" value="F:DNA-binding transcription factor activity, RNA polymerase II-specific"/>
    <property type="evidence" value="ECO:0007669"/>
    <property type="project" value="TreeGrafter"/>
</dbReference>
<dbReference type="GO" id="GO:0090575">
    <property type="term" value="C:RNA polymerase II transcription regulator complex"/>
    <property type="evidence" value="ECO:0007669"/>
    <property type="project" value="TreeGrafter"/>
</dbReference>
<evidence type="ECO:0000313" key="2">
    <source>
        <dbReference type="EMBL" id="KAE8720289.1"/>
    </source>
</evidence>
<dbReference type="GO" id="GO:0000977">
    <property type="term" value="F:RNA polymerase II transcription regulatory region sequence-specific DNA binding"/>
    <property type="evidence" value="ECO:0007669"/>
    <property type="project" value="TreeGrafter"/>
</dbReference>
<name>A0A6A3BZC5_HIBSY</name>
<comment type="caution">
    <text evidence="2">The sequence shown here is derived from an EMBL/GenBank/DDBJ whole genome shotgun (WGS) entry which is preliminary data.</text>
</comment>
<accession>A0A6A3BZC5</accession>
<dbReference type="AlphaFoldDB" id="A0A6A3BZC5"/>
<feature type="region of interest" description="Disordered" evidence="1">
    <location>
        <begin position="33"/>
        <end position="65"/>
    </location>
</feature>
<dbReference type="EMBL" id="VEPZ02000748">
    <property type="protein sequence ID" value="KAE8720289.1"/>
    <property type="molecule type" value="Genomic_DNA"/>
</dbReference>
<dbReference type="InterPro" id="IPR015660">
    <property type="entry name" value="MASH1/Ascl1a-like"/>
</dbReference>
<organism evidence="2">
    <name type="scientific">Hibiscus syriacus</name>
    <name type="common">Rose of Sharon</name>
    <dbReference type="NCBI Taxonomy" id="106335"/>
    <lineage>
        <taxon>Eukaryota</taxon>
        <taxon>Viridiplantae</taxon>
        <taxon>Streptophyta</taxon>
        <taxon>Embryophyta</taxon>
        <taxon>Tracheophyta</taxon>
        <taxon>Spermatophyta</taxon>
        <taxon>Magnoliopsida</taxon>
        <taxon>eudicotyledons</taxon>
        <taxon>Gunneridae</taxon>
        <taxon>Pentapetalae</taxon>
        <taxon>rosids</taxon>
        <taxon>malvids</taxon>
        <taxon>Malvales</taxon>
        <taxon>Malvaceae</taxon>
        <taxon>Malvoideae</taxon>
        <taxon>Hibiscus</taxon>
    </lineage>
</organism>
<dbReference type="PANTHER" id="PTHR13935:SF90">
    <property type="entry name" value="TRANSCRIPTION FACTOR BHLH162"/>
    <property type="match status" value="1"/>
</dbReference>
<feature type="compositionally biased region" description="Basic and acidic residues" evidence="1">
    <location>
        <begin position="33"/>
        <end position="46"/>
    </location>
</feature>
<dbReference type="PANTHER" id="PTHR13935">
    <property type="entry name" value="ACHAETE-SCUTE TRANSCRIPTION FACTOR-RELATED"/>
    <property type="match status" value="1"/>
</dbReference>
<gene>
    <name evidence="2" type="ORF">F3Y22_tig00020682pilonHSYRG00015</name>
</gene>
<proteinExistence type="predicted"/>
<sequence length="148" mass="16560">MFFSSQEPTTLPEQLQEAAKYIKKLQTDLERMKQKKDSLMGVERWKNTTTSGRSNEPKSPEIQIHEMGSSLVIGLTTDTNSSRFIFNHTIRILHEEGAEIASASFSVVDDTVFHTIHLTIGDESAPDYEAASRISERLNKFVDAAADA</sequence>
<evidence type="ECO:0000256" key="1">
    <source>
        <dbReference type="SAM" id="MobiDB-lite"/>
    </source>
</evidence>
<protein>
    <submittedName>
        <fullName evidence="2">Uncharacterized protein</fullName>
    </submittedName>
</protein>
<reference evidence="2" key="1">
    <citation type="submission" date="2019-09" db="EMBL/GenBank/DDBJ databases">
        <title>Draft genome information of white flower Hibiscus syriacus.</title>
        <authorList>
            <person name="Kim Y.-M."/>
        </authorList>
    </citation>
    <scope>NUCLEOTIDE SEQUENCE [LARGE SCALE GENOMIC DNA]</scope>
    <source>
        <strain evidence="2">YM2019G1</strain>
        <tissue evidence="2">Leaf</tissue>
    </source>
</reference>